<evidence type="ECO:0000256" key="9">
    <source>
        <dbReference type="ARBA" id="ARBA00023310"/>
    </source>
</evidence>
<evidence type="ECO:0000256" key="5">
    <source>
        <dbReference type="ARBA" id="ARBA00022781"/>
    </source>
</evidence>
<comment type="subunit">
    <text evidence="10">F-type ATPases have 2 components, CF(1) - the catalytic core - and CF(0) - the membrane proton channel. CF(1) has five subunits: alpha(3), beta(3), gamma(1), delta(1), epsilon(1). CF(0) has three main subunits: a, b and c.</text>
</comment>
<sequence length="304" mass="33846">MAQATREIKRRIKSVKSTSKITKAMELISAVKMRKAVDHMLLSRGYAHLAWQIVVDLAKRTGQTYHKLLQAREVKKVAVVLVASNRGLCGSFNAQIVASAYQYALGLFSGDKAPAVDFFLLGKKARDITLKYKQLAAAEFTKPDVTLRVEEIFPLSEMILTSYLEDKYDRVVLAYTDYISSLKQIPRIKQLLPIPQEEDALLGDVGELTRKTLGAKADLREYLFEPSPAEVLQKTLPRLIETQIYQAVLESDASEHSARMLAMKNATEAAHDLIDDLTLAYNQARQAGITQEIAEISGTKAAMS</sequence>
<dbReference type="Gene3D" id="3.40.1380.10">
    <property type="match status" value="1"/>
</dbReference>
<protein>
    <recommendedName>
        <fullName evidence="10">ATP synthase gamma chain</fullName>
    </recommendedName>
    <alternativeName>
        <fullName evidence="10">ATP synthase F1 sector gamma subunit</fullName>
    </alternativeName>
    <alternativeName>
        <fullName evidence="10">F-ATPase gamma subunit</fullName>
    </alternativeName>
</protein>
<dbReference type="SUPFAM" id="SSF52943">
    <property type="entry name" value="ATP synthase (F1-ATPase), gamma subunit"/>
    <property type="match status" value="1"/>
</dbReference>
<evidence type="ECO:0000256" key="6">
    <source>
        <dbReference type="ARBA" id="ARBA00023065"/>
    </source>
</evidence>
<gene>
    <name evidence="10" type="primary">atpG</name>
    <name evidence="11" type="ORF">A3H55_03850</name>
</gene>
<keyword evidence="9 10" id="KW-0066">ATP synthesis</keyword>
<evidence type="ECO:0000256" key="8">
    <source>
        <dbReference type="ARBA" id="ARBA00023196"/>
    </source>
</evidence>
<evidence type="ECO:0000256" key="2">
    <source>
        <dbReference type="ARBA" id="ARBA00004170"/>
    </source>
</evidence>
<dbReference type="GO" id="GO:0045259">
    <property type="term" value="C:proton-transporting ATP synthase complex"/>
    <property type="evidence" value="ECO:0007669"/>
    <property type="project" value="UniProtKB-KW"/>
</dbReference>
<keyword evidence="5 10" id="KW-0375">Hydrogen ion transport</keyword>
<dbReference type="NCBIfam" id="TIGR01146">
    <property type="entry name" value="ATPsyn_F1gamma"/>
    <property type="match status" value="1"/>
</dbReference>
<evidence type="ECO:0000256" key="3">
    <source>
        <dbReference type="ARBA" id="ARBA00007681"/>
    </source>
</evidence>
<comment type="similarity">
    <text evidence="3 10">Belongs to the ATPase gamma chain family.</text>
</comment>
<evidence type="ECO:0000313" key="12">
    <source>
        <dbReference type="Proteomes" id="UP000177998"/>
    </source>
</evidence>
<dbReference type="GO" id="GO:0005886">
    <property type="term" value="C:plasma membrane"/>
    <property type="evidence" value="ECO:0007669"/>
    <property type="project" value="UniProtKB-SubCell"/>
</dbReference>
<dbReference type="PRINTS" id="PR00126">
    <property type="entry name" value="ATPASEGAMMA"/>
</dbReference>
<accession>A0A1F6FXH8</accession>
<keyword evidence="4 10" id="KW-0813">Transport</keyword>
<evidence type="ECO:0000256" key="10">
    <source>
        <dbReference type="HAMAP-Rule" id="MF_00815"/>
    </source>
</evidence>
<reference evidence="11 12" key="1">
    <citation type="journal article" date="2016" name="Nat. Commun.">
        <title>Thousands of microbial genomes shed light on interconnected biogeochemical processes in an aquifer system.</title>
        <authorList>
            <person name="Anantharaman K."/>
            <person name="Brown C.T."/>
            <person name="Hug L.A."/>
            <person name="Sharon I."/>
            <person name="Castelle C.J."/>
            <person name="Probst A.J."/>
            <person name="Thomas B.C."/>
            <person name="Singh A."/>
            <person name="Wilkins M.J."/>
            <person name="Karaoz U."/>
            <person name="Brodie E.L."/>
            <person name="Williams K.H."/>
            <person name="Hubbard S.S."/>
            <person name="Banfield J.F."/>
        </authorList>
    </citation>
    <scope>NUCLEOTIDE SEQUENCE [LARGE SCALE GENOMIC DNA]</scope>
</reference>
<comment type="subcellular location">
    <subcellularLocation>
        <location evidence="10">Cell membrane</location>
        <topology evidence="10">Peripheral membrane protein</topology>
    </subcellularLocation>
    <subcellularLocation>
        <location evidence="2">Membrane</location>
        <topology evidence="2">Peripheral membrane protein</topology>
    </subcellularLocation>
</comment>
<evidence type="ECO:0000256" key="4">
    <source>
        <dbReference type="ARBA" id="ARBA00022448"/>
    </source>
</evidence>
<dbReference type="PANTHER" id="PTHR11693">
    <property type="entry name" value="ATP SYNTHASE GAMMA CHAIN"/>
    <property type="match status" value="1"/>
</dbReference>
<keyword evidence="7 10" id="KW-0472">Membrane</keyword>
<comment type="function">
    <text evidence="1 10">Produces ATP from ADP in the presence of a proton gradient across the membrane. The gamma chain is believed to be important in regulating ATPase activity and the flow of protons through the CF(0) complex.</text>
</comment>
<dbReference type="CDD" id="cd12151">
    <property type="entry name" value="F1-ATPase_gamma"/>
    <property type="match status" value="1"/>
</dbReference>
<keyword evidence="10" id="KW-1003">Cell membrane</keyword>
<keyword evidence="8 10" id="KW-0139">CF(1)</keyword>
<name>A0A1F6FXH8_9BACT</name>
<evidence type="ECO:0000256" key="1">
    <source>
        <dbReference type="ARBA" id="ARBA00003456"/>
    </source>
</evidence>
<dbReference type="STRING" id="1798564.A3H55_03850"/>
<dbReference type="PANTHER" id="PTHR11693:SF22">
    <property type="entry name" value="ATP SYNTHASE SUBUNIT GAMMA, MITOCHONDRIAL"/>
    <property type="match status" value="1"/>
</dbReference>
<dbReference type="HAMAP" id="MF_00815">
    <property type="entry name" value="ATP_synth_gamma_bact"/>
    <property type="match status" value="1"/>
</dbReference>
<dbReference type="GO" id="GO:0046933">
    <property type="term" value="F:proton-transporting ATP synthase activity, rotational mechanism"/>
    <property type="evidence" value="ECO:0007669"/>
    <property type="project" value="UniProtKB-UniRule"/>
</dbReference>
<evidence type="ECO:0000256" key="7">
    <source>
        <dbReference type="ARBA" id="ARBA00023136"/>
    </source>
</evidence>
<dbReference type="AlphaFoldDB" id="A0A1F6FXH8"/>
<dbReference type="GO" id="GO:0005524">
    <property type="term" value="F:ATP binding"/>
    <property type="evidence" value="ECO:0007669"/>
    <property type="project" value="UniProtKB-UniRule"/>
</dbReference>
<dbReference type="GO" id="GO:0042777">
    <property type="term" value="P:proton motive force-driven plasma membrane ATP synthesis"/>
    <property type="evidence" value="ECO:0007669"/>
    <property type="project" value="UniProtKB-UniRule"/>
</dbReference>
<dbReference type="Gene3D" id="1.10.287.80">
    <property type="entry name" value="ATP synthase, gamma subunit, helix hairpin domain"/>
    <property type="match status" value="2"/>
</dbReference>
<dbReference type="InterPro" id="IPR000131">
    <property type="entry name" value="ATP_synth_F1_gsu"/>
</dbReference>
<comment type="caution">
    <text evidence="11">The sequence shown here is derived from an EMBL/GenBank/DDBJ whole genome shotgun (WGS) entry which is preliminary data.</text>
</comment>
<dbReference type="Pfam" id="PF00231">
    <property type="entry name" value="ATP-synt"/>
    <property type="match status" value="1"/>
</dbReference>
<organism evidence="11 12">
    <name type="scientific">Candidatus Kuenenbacteria bacterium RIFCSPLOWO2_02_FULL_42_16</name>
    <dbReference type="NCBI Taxonomy" id="1798564"/>
    <lineage>
        <taxon>Bacteria</taxon>
        <taxon>Candidatus Kueneniibacteriota</taxon>
    </lineage>
</organism>
<dbReference type="Proteomes" id="UP000177998">
    <property type="component" value="Unassembled WGS sequence"/>
</dbReference>
<dbReference type="InterPro" id="IPR035968">
    <property type="entry name" value="ATP_synth_F1_ATPase_gsu"/>
</dbReference>
<dbReference type="EMBL" id="MFMZ01000039">
    <property type="protein sequence ID" value="OGG90573.1"/>
    <property type="molecule type" value="Genomic_DNA"/>
</dbReference>
<evidence type="ECO:0000313" key="11">
    <source>
        <dbReference type="EMBL" id="OGG90573.1"/>
    </source>
</evidence>
<keyword evidence="6 10" id="KW-0406">Ion transport</keyword>
<proteinExistence type="inferred from homology"/>